<dbReference type="Proteomes" id="UP000092445">
    <property type="component" value="Unassembled WGS sequence"/>
</dbReference>
<dbReference type="GO" id="GO:0006396">
    <property type="term" value="P:RNA processing"/>
    <property type="evidence" value="ECO:0007669"/>
    <property type="project" value="InterPro"/>
</dbReference>
<dbReference type="PANTHER" id="PTHR43191">
    <property type="entry name" value="RRNA METHYLTRANSFERASE 3"/>
    <property type="match status" value="1"/>
</dbReference>
<protein>
    <recommendedName>
        <fullName evidence="4">RNA 2-O ribose methyltransferase substrate binding domain-containing protein</fullName>
    </recommendedName>
</protein>
<dbReference type="InterPro" id="IPR001537">
    <property type="entry name" value="SpoU_MeTrfase"/>
</dbReference>
<evidence type="ECO:0000256" key="2">
    <source>
        <dbReference type="ARBA" id="ARBA00022603"/>
    </source>
</evidence>
<dbReference type="InterPro" id="IPR029064">
    <property type="entry name" value="Ribosomal_eL30-like_sf"/>
</dbReference>
<comment type="similarity">
    <text evidence="1">Belongs to the class IV-like SAM-binding methyltransferase superfamily. RNA methyltransferase TrmH family.</text>
</comment>
<evidence type="ECO:0000313" key="5">
    <source>
        <dbReference type="EnsemblMetazoa" id="GPAI023360-PA"/>
    </source>
</evidence>
<dbReference type="CDD" id="cd18106">
    <property type="entry name" value="SpoU-like_RNMTL1"/>
    <property type="match status" value="1"/>
</dbReference>
<reference evidence="5" key="2">
    <citation type="submission" date="2020-05" db="UniProtKB">
        <authorList>
            <consortium name="EnsemblMetazoa"/>
        </authorList>
    </citation>
    <scope>IDENTIFICATION</scope>
    <source>
        <strain evidence="5">IAEA</strain>
    </source>
</reference>
<evidence type="ECO:0000256" key="3">
    <source>
        <dbReference type="ARBA" id="ARBA00022679"/>
    </source>
</evidence>
<feature type="domain" description="RNA 2-O ribose methyltransferase substrate binding" evidence="4">
    <location>
        <begin position="194"/>
        <end position="270"/>
    </location>
</feature>
<dbReference type="SUPFAM" id="SSF75217">
    <property type="entry name" value="alpha/beta knot"/>
    <property type="match status" value="1"/>
</dbReference>
<dbReference type="InterPro" id="IPR051259">
    <property type="entry name" value="rRNA_Methyltransferase"/>
</dbReference>
<dbReference type="SMART" id="SM00967">
    <property type="entry name" value="SpoU_sub_bind"/>
    <property type="match status" value="1"/>
</dbReference>
<dbReference type="GO" id="GO:0003723">
    <property type="term" value="F:RNA binding"/>
    <property type="evidence" value="ECO:0007669"/>
    <property type="project" value="InterPro"/>
</dbReference>
<dbReference type="Pfam" id="PF22435">
    <property type="entry name" value="MRM3-like_sub_bind"/>
    <property type="match status" value="1"/>
</dbReference>
<keyword evidence="3" id="KW-0808">Transferase</keyword>
<dbReference type="InterPro" id="IPR029026">
    <property type="entry name" value="tRNA_m1G_MTases_N"/>
</dbReference>
<evidence type="ECO:0000259" key="4">
    <source>
        <dbReference type="SMART" id="SM00967"/>
    </source>
</evidence>
<dbReference type="Pfam" id="PF00588">
    <property type="entry name" value="SpoU_methylase"/>
    <property type="match status" value="1"/>
</dbReference>
<sequence length="457" mass="51715">MDIVLTHYDPLVLAVNTSPFDVESTLIHFFKDDSKKPINFASQTLNDRGTVRISLFKYPNNTGCRELSDMKKILSQEYITKIGIEKEKEECLLIEKNLFEQSLLQHKPVTVAERLKSDTRTLNQNFNRERVPPPKVLTEIEKRKRLEKRSKSEIINDKELGFEFTKLSLTDSRLTTMMTTVRSKRRREKNRQIVIEGRRLILEALQCGLRLKTILFSQREQLAAIKAEVAVLQKAKQTEIYKVPHHDLKIWSTLTTPPGVLAIFERPCSQHVRKTLSKVPPPLPITVVCDNIRDPNNLGSIIRTCAALPCLQIVITVGCCDPWESKSLRGGCGGHFRIQIHDDVNWEEVPLVIPAEVADNCWVFIAESNISKSTGITNVLDYTNIEQTGSHSVVIIGGESHGVSTEAYQFMQTVGNRGKCLHIPVAEGVDSLNVASALTLILYELRKHVLQMQNCEI</sequence>
<name>A0A1A9ZS77_GLOPL</name>
<keyword evidence="2" id="KW-0489">Methyltransferase</keyword>
<dbReference type="GO" id="GO:0008173">
    <property type="term" value="F:RNA methyltransferase activity"/>
    <property type="evidence" value="ECO:0007669"/>
    <property type="project" value="InterPro"/>
</dbReference>
<dbReference type="GO" id="GO:0032259">
    <property type="term" value="P:methylation"/>
    <property type="evidence" value="ECO:0007669"/>
    <property type="project" value="UniProtKB-KW"/>
</dbReference>
<dbReference type="InterPro" id="IPR013123">
    <property type="entry name" value="SpoU_subst-bd"/>
</dbReference>
<dbReference type="SUPFAM" id="SSF55315">
    <property type="entry name" value="L30e-like"/>
    <property type="match status" value="1"/>
</dbReference>
<dbReference type="Gene3D" id="3.30.1330.30">
    <property type="match status" value="1"/>
</dbReference>
<evidence type="ECO:0000256" key="1">
    <source>
        <dbReference type="ARBA" id="ARBA00007228"/>
    </source>
</evidence>
<dbReference type="EnsemblMetazoa" id="GPAI023360-RA">
    <property type="protein sequence ID" value="GPAI023360-PA"/>
    <property type="gene ID" value="GPAI023360"/>
</dbReference>
<dbReference type="AlphaFoldDB" id="A0A1A9ZS77"/>
<evidence type="ECO:0000313" key="6">
    <source>
        <dbReference type="Proteomes" id="UP000092445"/>
    </source>
</evidence>
<dbReference type="STRING" id="7398.A0A1A9ZS77"/>
<proteinExistence type="inferred from homology"/>
<accession>A0A1A9ZS77</accession>
<organism evidence="5 6">
    <name type="scientific">Glossina pallidipes</name>
    <name type="common">Tsetse fly</name>
    <dbReference type="NCBI Taxonomy" id="7398"/>
    <lineage>
        <taxon>Eukaryota</taxon>
        <taxon>Metazoa</taxon>
        <taxon>Ecdysozoa</taxon>
        <taxon>Arthropoda</taxon>
        <taxon>Hexapoda</taxon>
        <taxon>Insecta</taxon>
        <taxon>Pterygota</taxon>
        <taxon>Neoptera</taxon>
        <taxon>Endopterygota</taxon>
        <taxon>Diptera</taxon>
        <taxon>Brachycera</taxon>
        <taxon>Muscomorpha</taxon>
        <taxon>Hippoboscoidea</taxon>
        <taxon>Glossinidae</taxon>
        <taxon>Glossina</taxon>
    </lineage>
</organism>
<dbReference type="VEuPathDB" id="VectorBase:GPAI023360"/>
<dbReference type="GO" id="GO:0005737">
    <property type="term" value="C:cytoplasm"/>
    <property type="evidence" value="ECO:0007669"/>
    <property type="project" value="UniProtKB-ARBA"/>
</dbReference>
<keyword evidence="6" id="KW-1185">Reference proteome</keyword>
<dbReference type="InterPro" id="IPR053888">
    <property type="entry name" value="MRM3-like_sub_bind"/>
</dbReference>
<dbReference type="Gene3D" id="3.40.1280.10">
    <property type="match status" value="1"/>
</dbReference>
<dbReference type="InterPro" id="IPR029028">
    <property type="entry name" value="Alpha/beta_knot_MTases"/>
</dbReference>
<dbReference type="PANTHER" id="PTHR43191:SF2">
    <property type="entry name" value="RRNA METHYLTRANSFERASE 3, MITOCHONDRIAL"/>
    <property type="match status" value="1"/>
</dbReference>
<reference evidence="6" key="1">
    <citation type="submission" date="2014-03" db="EMBL/GenBank/DDBJ databases">
        <authorList>
            <person name="Aksoy S."/>
            <person name="Warren W."/>
            <person name="Wilson R.K."/>
        </authorList>
    </citation>
    <scope>NUCLEOTIDE SEQUENCE [LARGE SCALE GENOMIC DNA]</scope>
    <source>
        <strain evidence="6">IAEA</strain>
    </source>
</reference>